<dbReference type="NCBIfam" id="TIGR00996">
    <property type="entry name" value="Mtu_fam_mce"/>
    <property type="match status" value="1"/>
</dbReference>
<keyword evidence="5" id="KW-1185">Reference proteome</keyword>
<dbReference type="InterPro" id="IPR003399">
    <property type="entry name" value="Mce/MlaD"/>
</dbReference>
<evidence type="ECO:0000259" key="2">
    <source>
        <dbReference type="Pfam" id="PF02470"/>
    </source>
</evidence>
<dbReference type="InterPro" id="IPR005693">
    <property type="entry name" value="Mce"/>
</dbReference>
<dbReference type="RefSeq" id="WP_329407651.1">
    <property type="nucleotide sequence ID" value="NZ_CP109441.1"/>
</dbReference>
<dbReference type="InterPro" id="IPR024516">
    <property type="entry name" value="Mce_C"/>
</dbReference>
<dbReference type="PANTHER" id="PTHR33371">
    <property type="entry name" value="INTERMEMBRANE PHOSPHOLIPID TRANSPORT SYSTEM BINDING PROTEIN MLAD-RELATED"/>
    <property type="match status" value="1"/>
</dbReference>
<accession>A0ABZ1YNU4</accession>
<dbReference type="Pfam" id="PF02470">
    <property type="entry name" value="MlaD"/>
    <property type="match status" value="1"/>
</dbReference>
<dbReference type="Pfam" id="PF11887">
    <property type="entry name" value="Mce4_CUP1"/>
    <property type="match status" value="1"/>
</dbReference>
<dbReference type="InterPro" id="IPR052336">
    <property type="entry name" value="MlaD_Phospholipid_Transporter"/>
</dbReference>
<keyword evidence="1" id="KW-0472">Membrane</keyword>
<dbReference type="Proteomes" id="UP001432062">
    <property type="component" value="Chromosome"/>
</dbReference>
<keyword evidence="1" id="KW-0812">Transmembrane</keyword>
<feature type="transmembrane region" description="Helical" evidence="1">
    <location>
        <begin position="30"/>
        <end position="48"/>
    </location>
</feature>
<name>A0ABZ1YNU4_9NOCA</name>
<reference evidence="4" key="1">
    <citation type="submission" date="2022-10" db="EMBL/GenBank/DDBJ databases">
        <title>The complete genomes of actinobacterial strains from the NBC collection.</title>
        <authorList>
            <person name="Joergensen T.S."/>
            <person name="Alvarez Arevalo M."/>
            <person name="Sterndorff E.B."/>
            <person name="Faurdal D."/>
            <person name="Vuksanovic O."/>
            <person name="Mourched A.-S."/>
            <person name="Charusanti P."/>
            <person name="Shaw S."/>
            <person name="Blin K."/>
            <person name="Weber T."/>
        </authorList>
    </citation>
    <scope>NUCLEOTIDE SEQUENCE</scope>
    <source>
        <strain evidence="4">NBC_01482</strain>
    </source>
</reference>
<feature type="domain" description="Mammalian cell entry C-terminal" evidence="3">
    <location>
        <begin position="139"/>
        <end position="299"/>
    </location>
</feature>
<protein>
    <submittedName>
        <fullName evidence="4">MCE family protein</fullName>
    </submittedName>
</protein>
<evidence type="ECO:0000313" key="5">
    <source>
        <dbReference type="Proteomes" id="UP001432062"/>
    </source>
</evidence>
<sequence>MTVPAEADNRGFIHYGTAVTDSLRRQGRPFLGFSLFALASIVTTALVWNTLARTVPGDTYTYSATFSDVLGLRPGDDVRMAGVRVGKVDTIGLDKHNHAYVTFIVQRNQPRYDDTKALVRYQNLIGQRYVALTPGKGHSPRRLNNRDSIPVEHTEPSFDISGLLNGFQPLFQILAPEQVNRLSETFIQALQGDGISMSSFITQAAALATDFQRRDAILSDIITNLSATMSALAKRGDELETLVTQTRSLIGGLHDQGQALQQSTEQIAGATESMVRMLDHIQPKIVTAQQATTNALTMLLGNGARLDEAAIDFPDLVSRLGMVSQVVEAGGGGGGVGQPVQGHVGQQGVAVDRAIGTLAGVGPFLELLGDPGELPGRGIGEAERQGLRPGGLDSQIATEIVLKAFVQPEAGLVLVAQIVQFAGVPVGKVIR</sequence>
<proteinExistence type="predicted"/>
<organism evidence="4 5">
    <name type="scientific">Nocardia vinacea</name>
    <dbReference type="NCBI Taxonomy" id="96468"/>
    <lineage>
        <taxon>Bacteria</taxon>
        <taxon>Bacillati</taxon>
        <taxon>Actinomycetota</taxon>
        <taxon>Actinomycetes</taxon>
        <taxon>Mycobacteriales</taxon>
        <taxon>Nocardiaceae</taxon>
        <taxon>Nocardia</taxon>
    </lineage>
</organism>
<dbReference type="PANTHER" id="PTHR33371:SF17">
    <property type="entry name" value="MCE-FAMILY PROTEIN MCE1B"/>
    <property type="match status" value="1"/>
</dbReference>
<dbReference type="EMBL" id="CP109441">
    <property type="protein sequence ID" value="WUV44656.1"/>
    <property type="molecule type" value="Genomic_DNA"/>
</dbReference>
<evidence type="ECO:0000313" key="4">
    <source>
        <dbReference type="EMBL" id="WUV44656.1"/>
    </source>
</evidence>
<gene>
    <name evidence="4" type="ORF">OG563_36660</name>
</gene>
<keyword evidence="1" id="KW-1133">Transmembrane helix</keyword>
<evidence type="ECO:0000259" key="3">
    <source>
        <dbReference type="Pfam" id="PF11887"/>
    </source>
</evidence>
<feature type="domain" description="Mce/MlaD" evidence="2">
    <location>
        <begin position="59"/>
        <end position="135"/>
    </location>
</feature>
<evidence type="ECO:0000256" key="1">
    <source>
        <dbReference type="SAM" id="Phobius"/>
    </source>
</evidence>